<reference evidence="2" key="1">
    <citation type="journal article" date="2019" name="Int. J. Syst. Evol. Microbiol.">
        <title>The Global Catalogue of Microorganisms (GCM) 10K type strain sequencing project: providing services to taxonomists for standard genome sequencing and annotation.</title>
        <authorList>
            <consortium name="The Broad Institute Genomics Platform"/>
            <consortium name="The Broad Institute Genome Sequencing Center for Infectious Disease"/>
            <person name="Wu L."/>
            <person name="Ma J."/>
        </authorList>
    </citation>
    <scope>NUCLEOTIDE SEQUENCE [LARGE SCALE GENOMIC DNA]</scope>
    <source>
        <strain evidence="2">JCM 15591</strain>
    </source>
</reference>
<sequence length="208" mass="21950">MQLPDYVGLQDPFGAIRERCVRALAEVLHERHADRVAIVTTADPAAGHTREPLGVRIGRELLARAGWTGDVTPVAVPIDADGAAIAEVVRGIRGWGDGILLLVVADGSAKRTEKAPGHFDDRAAAVDADVLRALAEGDTAALAELDPRLCQELWLTGRAAFAVLAGVFSDVPADSSLLWSGDPYGVQYVLARWQASTPAPDDGQASAR</sequence>
<name>A0ABP4X1F9_9MICO</name>
<organism evidence="1 2">
    <name type="scientific">Nostocoides vanveenii</name>
    <dbReference type="NCBI Taxonomy" id="330835"/>
    <lineage>
        <taxon>Bacteria</taxon>
        <taxon>Bacillati</taxon>
        <taxon>Actinomycetota</taxon>
        <taxon>Actinomycetes</taxon>
        <taxon>Micrococcales</taxon>
        <taxon>Intrasporangiaceae</taxon>
        <taxon>Nostocoides</taxon>
    </lineage>
</organism>
<dbReference type="Proteomes" id="UP001501475">
    <property type="component" value="Unassembled WGS sequence"/>
</dbReference>
<proteinExistence type="predicted"/>
<dbReference type="Gene3D" id="3.40.830.10">
    <property type="entry name" value="LigB-like"/>
    <property type="match status" value="1"/>
</dbReference>
<gene>
    <name evidence="1" type="ORF">GCM10009810_27620</name>
</gene>
<comment type="caution">
    <text evidence="1">The sequence shown here is derived from an EMBL/GenBank/DDBJ whole genome shotgun (WGS) entry which is preliminary data.</text>
</comment>
<evidence type="ECO:0000313" key="1">
    <source>
        <dbReference type="EMBL" id="GAA1767375.1"/>
    </source>
</evidence>
<keyword evidence="2" id="KW-1185">Reference proteome</keyword>
<protein>
    <submittedName>
        <fullName evidence="1">Uncharacterized protein</fullName>
    </submittedName>
</protein>
<accession>A0ABP4X1F9</accession>
<dbReference type="EMBL" id="BAAAPN010000057">
    <property type="protein sequence ID" value="GAA1767375.1"/>
    <property type="molecule type" value="Genomic_DNA"/>
</dbReference>
<evidence type="ECO:0000313" key="2">
    <source>
        <dbReference type="Proteomes" id="UP001501475"/>
    </source>
</evidence>